<proteinExistence type="predicted"/>
<dbReference type="Proteomes" id="UP000324800">
    <property type="component" value="Unassembled WGS sequence"/>
</dbReference>
<dbReference type="AlphaFoldDB" id="A0A5J4UE80"/>
<protein>
    <submittedName>
        <fullName evidence="1">Uncharacterized protein</fullName>
    </submittedName>
</protein>
<sequence>MKNKNNWDNFVLTGCNADPQDRDGVWKVVSSNPIPPIENIIKQILAYGMYESLVGGSFTTYNGRAYLSVQVTHSNPNTQTQSTYTLFSVFKDEDKPQFTCTPFNIPLNAVMFAQKVIGYPICWNGAIPIDCYIDVDGHVRINTMSTTGITWHKTRADLNKQLGRQGQKNMVFLLCLLSLTKQVIDLASSLVYRQISVLDPMSSKIINVESNQELINIAESRQHLLVLK</sequence>
<organism evidence="1 2">
    <name type="scientific">Streblomastix strix</name>
    <dbReference type="NCBI Taxonomy" id="222440"/>
    <lineage>
        <taxon>Eukaryota</taxon>
        <taxon>Metamonada</taxon>
        <taxon>Preaxostyla</taxon>
        <taxon>Oxymonadida</taxon>
        <taxon>Streblomastigidae</taxon>
        <taxon>Streblomastix</taxon>
    </lineage>
</organism>
<evidence type="ECO:0000313" key="1">
    <source>
        <dbReference type="EMBL" id="KAA6368524.1"/>
    </source>
</evidence>
<dbReference type="EMBL" id="SNRW01017263">
    <property type="protein sequence ID" value="KAA6368524.1"/>
    <property type="molecule type" value="Genomic_DNA"/>
</dbReference>
<comment type="caution">
    <text evidence="1">The sequence shown here is derived from an EMBL/GenBank/DDBJ whole genome shotgun (WGS) entry which is preliminary data.</text>
</comment>
<gene>
    <name evidence="1" type="ORF">EZS28_035949</name>
</gene>
<reference evidence="1 2" key="1">
    <citation type="submission" date="2019-03" db="EMBL/GenBank/DDBJ databases">
        <title>Single cell metagenomics reveals metabolic interactions within the superorganism composed of flagellate Streblomastix strix and complex community of Bacteroidetes bacteria on its surface.</title>
        <authorList>
            <person name="Treitli S.C."/>
            <person name="Kolisko M."/>
            <person name="Husnik F."/>
            <person name="Keeling P."/>
            <person name="Hampl V."/>
        </authorList>
    </citation>
    <scope>NUCLEOTIDE SEQUENCE [LARGE SCALE GENOMIC DNA]</scope>
    <source>
        <strain evidence="1">ST1C</strain>
    </source>
</reference>
<accession>A0A5J4UE80</accession>
<evidence type="ECO:0000313" key="2">
    <source>
        <dbReference type="Proteomes" id="UP000324800"/>
    </source>
</evidence>
<name>A0A5J4UE80_9EUKA</name>